<proteinExistence type="predicted"/>
<name>D5GAW9_TUBMM</name>
<protein>
    <submittedName>
        <fullName evidence="2">(Perigord truffle) hypothetical protein</fullName>
    </submittedName>
</protein>
<gene>
    <name evidence="2" type="ORF">GSTUM_00005340001</name>
</gene>
<evidence type="ECO:0000313" key="2">
    <source>
        <dbReference type="EMBL" id="CAZ81662.1"/>
    </source>
</evidence>
<keyword evidence="1" id="KW-0812">Transmembrane</keyword>
<dbReference type="EMBL" id="FN430086">
    <property type="protein sequence ID" value="CAZ81662.1"/>
    <property type="molecule type" value="Genomic_DNA"/>
</dbReference>
<dbReference type="AlphaFoldDB" id="D5GAW9"/>
<organism evidence="2 3">
    <name type="scientific">Tuber melanosporum (strain Mel28)</name>
    <name type="common">Perigord black truffle</name>
    <dbReference type="NCBI Taxonomy" id="656061"/>
    <lineage>
        <taxon>Eukaryota</taxon>
        <taxon>Fungi</taxon>
        <taxon>Dikarya</taxon>
        <taxon>Ascomycota</taxon>
        <taxon>Pezizomycotina</taxon>
        <taxon>Pezizomycetes</taxon>
        <taxon>Pezizales</taxon>
        <taxon>Tuberaceae</taxon>
        <taxon>Tuber</taxon>
    </lineage>
</organism>
<dbReference type="RefSeq" id="XP_002837471.1">
    <property type="nucleotide sequence ID" value="XM_002837425.1"/>
</dbReference>
<keyword evidence="3" id="KW-1185">Reference proteome</keyword>
<dbReference type="Proteomes" id="UP000006911">
    <property type="component" value="Unassembled WGS sequence"/>
</dbReference>
<feature type="transmembrane region" description="Helical" evidence="1">
    <location>
        <begin position="31"/>
        <end position="60"/>
    </location>
</feature>
<keyword evidence="1" id="KW-1133">Transmembrane helix</keyword>
<dbReference type="KEGG" id="tml:GSTUM_00005340001"/>
<evidence type="ECO:0000256" key="1">
    <source>
        <dbReference type="SAM" id="Phobius"/>
    </source>
</evidence>
<keyword evidence="1" id="KW-0472">Membrane</keyword>
<accession>D5GAW9</accession>
<reference evidence="2 3" key="1">
    <citation type="journal article" date="2010" name="Nature">
        <title>Perigord black truffle genome uncovers evolutionary origins and mechanisms of symbiosis.</title>
        <authorList>
            <person name="Martin F."/>
            <person name="Kohler A."/>
            <person name="Murat C."/>
            <person name="Balestrini R."/>
            <person name="Coutinho P.M."/>
            <person name="Jaillon O."/>
            <person name="Montanini B."/>
            <person name="Morin E."/>
            <person name="Noel B."/>
            <person name="Percudani R."/>
            <person name="Porcel B."/>
            <person name="Rubini A."/>
            <person name="Amicucci A."/>
            <person name="Amselem J."/>
            <person name="Anthouard V."/>
            <person name="Arcioni S."/>
            <person name="Artiguenave F."/>
            <person name="Aury J.M."/>
            <person name="Ballario P."/>
            <person name="Bolchi A."/>
            <person name="Brenna A."/>
            <person name="Brun A."/>
            <person name="Buee M."/>
            <person name="Cantarel B."/>
            <person name="Chevalier G."/>
            <person name="Couloux A."/>
            <person name="Da Silva C."/>
            <person name="Denoeud F."/>
            <person name="Duplessis S."/>
            <person name="Ghignone S."/>
            <person name="Hilselberger B."/>
            <person name="Iotti M."/>
            <person name="Marcais B."/>
            <person name="Mello A."/>
            <person name="Miranda M."/>
            <person name="Pacioni G."/>
            <person name="Quesneville H."/>
            <person name="Riccioni C."/>
            <person name="Ruotolo R."/>
            <person name="Splivallo R."/>
            <person name="Stocchi V."/>
            <person name="Tisserant E."/>
            <person name="Viscomi A.R."/>
            <person name="Zambonelli A."/>
            <person name="Zampieri E."/>
            <person name="Henrissat B."/>
            <person name="Lebrun M.H."/>
            <person name="Paolocci F."/>
            <person name="Bonfante P."/>
            <person name="Ottonello S."/>
            <person name="Wincker P."/>
        </authorList>
    </citation>
    <scope>NUCLEOTIDE SEQUENCE [LARGE SCALE GENOMIC DNA]</scope>
    <source>
        <strain evidence="2 3">Mel28</strain>
    </source>
</reference>
<dbReference type="HOGENOM" id="CLU_2833017_0_0_1"/>
<dbReference type="InParanoid" id="D5GAW9"/>
<sequence length="66" mass="7378">MPSPSFRSCSAFRLTSSLAFLELAPRFLRGVFFGFAVLLFPTDLGVLTSTLSIVWVWVWVSEGTVY</sequence>
<evidence type="ECO:0000313" key="3">
    <source>
        <dbReference type="Proteomes" id="UP000006911"/>
    </source>
</evidence>
<dbReference type="GeneID" id="9187830"/>